<evidence type="ECO:0000256" key="2">
    <source>
        <dbReference type="ARBA" id="ARBA00022692"/>
    </source>
</evidence>
<comment type="caution">
    <text evidence="9">The sequence shown here is derived from an EMBL/GenBank/DDBJ whole genome shotgun (WGS) entry which is preliminary data.</text>
</comment>
<feature type="transmembrane region" description="Helical" evidence="7">
    <location>
        <begin position="97"/>
        <end position="116"/>
    </location>
</feature>
<dbReference type="GeneID" id="301456812"/>
<dbReference type="GO" id="GO:0008137">
    <property type="term" value="F:NADH dehydrogenase (ubiquinone) activity"/>
    <property type="evidence" value="ECO:0007669"/>
    <property type="project" value="InterPro"/>
</dbReference>
<evidence type="ECO:0000256" key="7">
    <source>
        <dbReference type="SAM" id="Phobius"/>
    </source>
</evidence>
<dbReference type="AlphaFoldDB" id="A0AAJ2HI15"/>
<feature type="transmembrane region" description="Helical" evidence="7">
    <location>
        <begin position="122"/>
        <end position="141"/>
    </location>
</feature>
<evidence type="ECO:0000259" key="8">
    <source>
        <dbReference type="Pfam" id="PF00361"/>
    </source>
</evidence>
<evidence type="ECO:0000313" key="9">
    <source>
        <dbReference type="EMBL" id="MDS0244236.1"/>
    </source>
</evidence>
<dbReference type="GO" id="GO:0012505">
    <property type="term" value="C:endomembrane system"/>
    <property type="evidence" value="ECO:0007669"/>
    <property type="project" value="UniProtKB-SubCell"/>
</dbReference>
<dbReference type="GO" id="GO:0003954">
    <property type="term" value="F:NADH dehydrogenase activity"/>
    <property type="evidence" value="ECO:0007669"/>
    <property type="project" value="TreeGrafter"/>
</dbReference>
<evidence type="ECO:0000256" key="6">
    <source>
        <dbReference type="SAM" id="MobiDB-lite"/>
    </source>
</evidence>
<feature type="transmembrane region" description="Helical" evidence="7">
    <location>
        <begin position="352"/>
        <end position="374"/>
    </location>
</feature>
<evidence type="ECO:0000256" key="5">
    <source>
        <dbReference type="RuleBase" id="RU000320"/>
    </source>
</evidence>
<feature type="transmembrane region" description="Helical" evidence="7">
    <location>
        <begin position="442"/>
        <end position="461"/>
    </location>
</feature>
<dbReference type="InterPro" id="IPR001750">
    <property type="entry name" value="ND/Mrp_TM"/>
</dbReference>
<feature type="transmembrane region" description="Helical" evidence="7">
    <location>
        <begin position="409"/>
        <end position="430"/>
    </location>
</feature>
<dbReference type="Proteomes" id="UP001183582">
    <property type="component" value="Unassembled WGS sequence"/>
</dbReference>
<dbReference type="EMBL" id="JAHWXH010000001">
    <property type="protein sequence ID" value="MDS0244236.1"/>
    <property type="molecule type" value="Genomic_DNA"/>
</dbReference>
<dbReference type="PANTHER" id="PTHR42829:SF1">
    <property type="entry name" value="INORGANIC CARBON TRANSPORTER SUBUNIT DABB-RELATED"/>
    <property type="match status" value="1"/>
</dbReference>
<evidence type="ECO:0000256" key="3">
    <source>
        <dbReference type="ARBA" id="ARBA00022989"/>
    </source>
</evidence>
<comment type="subcellular location">
    <subcellularLocation>
        <location evidence="1">Endomembrane system</location>
        <topology evidence="1">Multi-pass membrane protein</topology>
    </subcellularLocation>
    <subcellularLocation>
        <location evidence="5">Membrane</location>
        <topology evidence="5">Multi-pass membrane protein</topology>
    </subcellularLocation>
</comment>
<name>A0AAJ2HI15_9MICO</name>
<dbReference type="InterPro" id="IPR003945">
    <property type="entry name" value="NU5C-like"/>
</dbReference>
<evidence type="ECO:0000256" key="1">
    <source>
        <dbReference type="ARBA" id="ARBA00004127"/>
    </source>
</evidence>
<feature type="domain" description="NADH:quinone oxidoreductase/Mrp antiporter transmembrane" evidence="8">
    <location>
        <begin position="115"/>
        <end position="329"/>
    </location>
</feature>
<gene>
    <name evidence="9" type="ORF">KZC50_01260</name>
</gene>
<feature type="transmembrane region" description="Helical" evidence="7">
    <location>
        <begin position="6"/>
        <end position="23"/>
    </location>
</feature>
<sequence>MELVLIVVALATPWVGAILAAALRPADLGARAAAWAAGVGTLAAVAAGLAAALGLTSPAGPADALAHVMLILVLGLSALIQAYALRFLRGDLRQRWFAVWAGALTGSTAVLVTAQTVVVFTLAWVAAGITLVLLLATYRSLPQARQGVRRAAWSFAIADAPLVIAAVVLVIAAGGDARLDDLATVAAALPDATAVILALLVVVAALGRSAQMPFHRWLPATLSAPTPVSALLHAGVVNAGATLLIRFSPLVAPAAVAMAVVFVAGAATLVYATVVRLVKTDVKGRLVHSTAGQMGFMMMAVGLGAFAAAVFHLVAHGLYKSTLFLSAGTGVAAGAEKRAWPAPSPASAKTTTAAVLIGSALTIGVLVAGKALIAPATTPVSLALLAFLACTAIVAVAAGLRRRMSLRTVAAAAVVVAALGLSYIAAVGWFEQLIPTPSGTQAPSPWLLVIPAVLLIAIELMSRSPRFAPALSSAVYARALAASTVPTPDPGGATRPRTPPLTKEVAR</sequence>
<keyword evidence="3 7" id="KW-1133">Transmembrane helix</keyword>
<keyword evidence="4 7" id="KW-0472">Membrane</keyword>
<dbReference type="PRINTS" id="PR01434">
    <property type="entry name" value="NADHDHGNASE5"/>
</dbReference>
<dbReference type="Pfam" id="PF00361">
    <property type="entry name" value="Proton_antipo_M"/>
    <property type="match status" value="1"/>
</dbReference>
<feature type="transmembrane region" description="Helical" evidence="7">
    <location>
        <begin position="254"/>
        <end position="274"/>
    </location>
</feature>
<feature type="transmembrane region" description="Helical" evidence="7">
    <location>
        <begin position="32"/>
        <end position="53"/>
    </location>
</feature>
<feature type="transmembrane region" description="Helical" evidence="7">
    <location>
        <begin position="295"/>
        <end position="315"/>
    </location>
</feature>
<feature type="transmembrane region" description="Helical" evidence="7">
    <location>
        <begin position="153"/>
        <end position="173"/>
    </location>
</feature>
<dbReference type="PANTHER" id="PTHR42829">
    <property type="entry name" value="NADH-UBIQUINONE OXIDOREDUCTASE CHAIN 5"/>
    <property type="match status" value="1"/>
</dbReference>
<accession>A0AAJ2HI15</accession>
<protein>
    <recommendedName>
        <fullName evidence="8">NADH:quinone oxidoreductase/Mrp antiporter transmembrane domain-containing protein</fullName>
    </recommendedName>
</protein>
<dbReference type="GO" id="GO:0016020">
    <property type="term" value="C:membrane"/>
    <property type="evidence" value="ECO:0007669"/>
    <property type="project" value="UniProtKB-SubCell"/>
</dbReference>
<evidence type="ECO:0000256" key="4">
    <source>
        <dbReference type="ARBA" id="ARBA00023136"/>
    </source>
</evidence>
<keyword evidence="2 5" id="KW-0812">Transmembrane</keyword>
<proteinExistence type="predicted"/>
<organism evidence="9 10">
    <name type="scientific">Microbacterium aurantiacum</name>
    <dbReference type="NCBI Taxonomy" id="162393"/>
    <lineage>
        <taxon>Bacteria</taxon>
        <taxon>Bacillati</taxon>
        <taxon>Actinomycetota</taxon>
        <taxon>Actinomycetes</taxon>
        <taxon>Micrococcales</taxon>
        <taxon>Microbacteriaceae</taxon>
        <taxon>Microbacterium</taxon>
    </lineage>
</organism>
<feature type="transmembrane region" description="Helical" evidence="7">
    <location>
        <begin position="65"/>
        <end position="85"/>
    </location>
</feature>
<evidence type="ECO:0000313" key="10">
    <source>
        <dbReference type="Proteomes" id="UP001183582"/>
    </source>
</evidence>
<dbReference type="GO" id="GO:0042773">
    <property type="term" value="P:ATP synthesis coupled electron transport"/>
    <property type="evidence" value="ECO:0007669"/>
    <property type="project" value="InterPro"/>
</dbReference>
<reference evidence="9 10" key="1">
    <citation type="submission" date="2021-06" db="EMBL/GenBank/DDBJ databases">
        <title>Genome-based taxonomic framework of Microbacterium strains isolated from marine environment, the description of four new species and reclassification of four preexisting species.</title>
        <authorList>
            <person name="Lee S.D."/>
            <person name="Kim S.-M."/>
            <person name="Byeon Y.-S."/>
            <person name="Yang H.L."/>
            <person name="Kim I.S."/>
        </authorList>
    </citation>
    <scope>NUCLEOTIDE SEQUENCE [LARGE SCALE GENOMIC DNA]</scope>
    <source>
        <strain evidence="9 10">KACC 20514</strain>
    </source>
</reference>
<feature type="transmembrane region" description="Helical" evidence="7">
    <location>
        <begin position="185"/>
        <end position="207"/>
    </location>
</feature>
<dbReference type="GO" id="GO:0015990">
    <property type="term" value="P:electron transport coupled proton transport"/>
    <property type="evidence" value="ECO:0007669"/>
    <property type="project" value="TreeGrafter"/>
</dbReference>
<feature type="region of interest" description="Disordered" evidence="6">
    <location>
        <begin position="486"/>
        <end position="507"/>
    </location>
</feature>
<feature type="transmembrane region" description="Helical" evidence="7">
    <location>
        <begin position="380"/>
        <end position="400"/>
    </location>
</feature>
<dbReference type="RefSeq" id="WP_310890324.1">
    <property type="nucleotide sequence ID" value="NZ_BAAAGR010000001.1"/>
</dbReference>